<feature type="compositionally biased region" description="Polar residues" evidence="5">
    <location>
        <begin position="9"/>
        <end position="28"/>
    </location>
</feature>
<keyword evidence="4" id="KW-0507">mRNA processing</keyword>
<name>F8PIM6_SERL3</name>
<dbReference type="GO" id="GO:0031087">
    <property type="term" value="P:deadenylation-independent decapping of nuclear-transcribed mRNA"/>
    <property type="evidence" value="ECO:0007669"/>
    <property type="project" value="TreeGrafter"/>
</dbReference>
<dbReference type="Proteomes" id="UP000008063">
    <property type="component" value="Unassembled WGS sequence"/>
</dbReference>
<dbReference type="CDD" id="cd09804">
    <property type="entry name" value="Dcp1"/>
    <property type="match status" value="1"/>
</dbReference>
<sequence>MGPPRRARSNSSVSNYSPNLVQRQQQSPYQPPATPSQHLGMSPASRYHHNMKVLRRRDPSIVSIFDQFSHVCVYHHNGDKWEKQGFEGSMFLYERNSYPPYGFYILNRVGMDDYIQRLYPEDNIGAHGNYLMLRSYPEFTARRLAEARTKLSPSEHEGESSKFAKEYSILNPEKLQDMDKGKSLTVGLWCFATDAREPLNDKNIPYPEEFRYGPDRPPPPNLHSSTRPNGKTHSRSVSSASDASISEVDEDRYRSSSASSSLHRNGKANSNGHESDLDKLFAKLGGGPPSQATNTPSTVTVDSLFASIGSIGSTQKKPDPIPTPSATPSRGLSLLDTIFASATPPPARDGRVSRAAYQNGVSSPPSLPASTHSQSSSSSMSSSLSVHKQTAHIVSPTPTTTSVPQILNQDVISSLLGLPPSRASSVAASSSSSRLSGKDRYEGDNESSDGDDLGASDGGYSESSTVLDADADVNIELQAAGSSSGIPLLAVPYDNDEHRQANGNILGDATPRAALRPMSSDITAVSELLSACAPSSTSSTRTRTQKRTSQSLSAPLLKVPKTLASPSANTTPTIGTSSLSPAPSAKTITARPLVPFEADSELWPYPRAPVDDRALDADSDVVELDFADTSALRNPHALSRHLQDQDLSKGKKQKKGKRERAADREREREEIEKSWDVPAPPAASPPPRSVPYSIPSSPEYARVPNGNGKAKEARGSASQSASGIVDKSQIIDTNVAYESMASGFALQERKMDLKPLSRSDFLTLIHTDKQFVDTLWRDYTSRYA</sequence>
<feature type="compositionally biased region" description="Low complexity" evidence="5">
    <location>
        <begin position="368"/>
        <end position="385"/>
    </location>
</feature>
<feature type="region of interest" description="Disordered" evidence="5">
    <location>
        <begin position="310"/>
        <end position="402"/>
    </location>
</feature>
<protein>
    <submittedName>
        <fullName evidence="6">Uncharacterized protein</fullName>
    </submittedName>
</protein>
<feature type="compositionally biased region" description="Pro residues" evidence="5">
    <location>
        <begin position="678"/>
        <end position="689"/>
    </location>
</feature>
<evidence type="ECO:0000256" key="5">
    <source>
        <dbReference type="SAM" id="MobiDB-lite"/>
    </source>
</evidence>
<comment type="subcellular location">
    <subcellularLocation>
        <location evidence="1">Cytoplasm</location>
    </subcellularLocation>
</comment>
<proteinExistence type="inferred from homology"/>
<gene>
    <name evidence="6" type="ORF">SERLA73DRAFT_69271</name>
</gene>
<dbReference type="HOGENOM" id="CLU_013362_0_0_1"/>
<evidence type="ECO:0000256" key="1">
    <source>
        <dbReference type="ARBA" id="ARBA00004496"/>
    </source>
</evidence>
<dbReference type="PANTHER" id="PTHR16290">
    <property type="entry name" value="TRANSCRIPTION FACTOR SMIF DECAPPING ENZYME DCP1"/>
    <property type="match status" value="1"/>
</dbReference>
<evidence type="ECO:0000313" key="7">
    <source>
        <dbReference type="Proteomes" id="UP000008063"/>
    </source>
</evidence>
<evidence type="ECO:0000256" key="4">
    <source>
        <dbReference type="ARBA" id="ARBA00022664"/>
    </source>
</evidence>
<feature type="region of interest" description="Disordered" evidence="5">
    <location>
        <begin position="1"/>
        <end position="42"/>
    </location>
</feature>
<evidence type="ECO:0000256" key="3">
    <source>
        <dbReference type="ARBA" id="ARBA00022490"/>
    </source>
</evidence>
<dbReference type="GO" id="GO:0000932">
    <property type="term" value="C:P-body"/>
    <property type="evidence" value="ECO:0007669"/>
    <property type="project" value="TreeGrafter"/>
</dbReference>
<keyword evidence="7" id="KW-1185">Reference proteome</keyword>
<accession>F8PIM6</accession>
<dbReference type="EMBL" id="GL945475">
    <property type="protein sequence ID" value="EGO03397.1"/>
    <property type="molecule type" value="Genomic_DNA"/>
</dbReference>
<dbReference type="OrthoDB" id="440673at2759"/>
<comment type="similarity">
    <text evidence="2">Belongs to the DCP1 family.</text>
</comment>
<dbReference type="GO" id="GO:0000290">
    <property type="term" value="P:deadenylation-dependent decapping of nuclear-transcribed mRNA"/>
    <property type="evidence" value="ECO:0007669"/>
    <property type="project" value="InterPro"/>
</dbReference>
<evidence type="ECO:0000313" key="6">
    <source>
        <dbReference type="EMBL" id="EGO03397.1"/>
    </source>
</evidence>
<dbReference type="PANTHER" id="PTHR16290:SF0">
    <property type="entry name" value="DECAPPING PROTEIN 1, ISOFORM A"/>
    <property type="match status" value="1"/>
</dbReference>
<dbReference type="GO" id="GO:0008047">
    <property type="term" value="F:enzyme activator activity"/>
    <property type="evidence" value="ECO:0007669"/>
    <property type="project" value="InterPro"/>
</dbReference>
<feature type="compositionally biased region" description="Low complexity" evidence="5">
    <location>
        <begin position="235"/>
        <end position="246"/>
    </location>
</feature>
<dbReference type="STRING" id="936435.F8PIM6"/>
<dbReference type="InterPro" id="IPR010334">
    <property type="entry name" value="Dcp1"/>
</dbReference>
<dbReference type="InParanoid" id="F8PIM6"/>
<organism evidence="7">
    <name type="scientific">Serpula lacrymans var. lacrymans (strain S7.3)</name>
    <name type="common">Dry rot fungus</name>
    <dbReference type="NCBI Taxonomy" id="936435"/>
    <lineage>
        <taxon>Eukaryota</taxon>
        <taxon>Fungi</taxon>
        <taxon>Dikarya</taxon>
        <taxon>Basidiomycota</taxon>
        <taxon>Agaricomycotina</taxon>
        <taxon>Agaricomycetes</taxon>
        <taxon>Agaricomycetidae</taxon>
        <taxon>Boletales</taxon>
        <taxon>Coniophorineae</taxon>
        <taxon>Serpulaceae</taxon>
        <taxon>Serpula</taxon>
    </lineage>
</organism>
<feature type="compositionally biased region" description="Polar residues" evidence="5">
    <location>
        <begin position="222"/>
        <end position="231"/>
    </location>
</feature>
<dbReference type="GO" id="GO:0003729">
    <property type="term" value="F:mRNA binding"/>
    <property type="evidence" value="ECO:0007669"/>
    <property type="project" value="TreeGrafter"/>
</dbReference>
<evidence type="ECO:0000256" key="2">
    <source>
        <dbReference type="ARBA" id="ARBA00008778"/>
    </source>
</evidence>
<feature type="region of interest" description="Disordered" evidence="5">
    <location>
        <begin position="200"/>
        <end position="297"/>
    </location>
</feature>
<feature type="compositionally biased region" description="Acidic residues" evidence="5">
    <location>
        <begin position="444"/>
        <end position="454"/>
    </location>
</feature>
<dbReference type="GO" id="GO:0006397">
    <property type="term" value="P:mRNA processing"/>
    <property type="evidence" value="ECO:0007669"/>
    <property type="project" value="UniProtKB-KW"/>
</dbReference>
<dbReference type="Pfam" id="PF06058">
    <property type="entry name" value="DCP1"/>
    <property type="match status" value="1"/>
</dbReference>
<reference evidence="7" key="1">
    <citation type="journal article" date="2011" name="Science">
        <title>The plant cell wall-decomposing machinery underlies the functional diversity of forest fungi.</title>
        <authorList>
            <person name="Eastwood D.C."/>
            <person name="Floudas D."/>
            <person name="Binder M."/>
            <person name="Majcherczyk A."/>
            <person name="Schneider P."/>
            <person name="Aerts A."/>
            <person name="Asiegbu F.O."/>
            <person name="Baker S.E."/>
            <person name="Barry K."/>
            <person name="Bendiksby M."/>
            <person name="Blumentritt M."/>
            <person name="Coutinho P.M."/>
            <person name="Cullen D."/>
            <person name="de Vries R.P."/>
            <person name="Gathman A."/>
            <person name="Goodell B."/>
            <person name="Henrissat B."/>
            <person name="Ihrmark K."/>
            <person name="Kauserud H."/>
            <person name="Kohler A."/>
            <person name="LaButti K."/>
            <person name="Lapidus A."/>
            <person name="Lavin J.L."/>
            <person name="Lee Y.-H."/>
            <person name="Lindquist E."/>
            <person name="Lilly W."/>
            <person name="Lucas S."/>
            <person name="Morin E."/>
            <person name="Murat C."/>
            <person name="Oguiza J.A."/>
            <person name="Park J."/>
            <person name="Pisabarro A.G."/>
            <person name="Riley R."/>
            <person name="Rosling A."/>
            <person name="Salamov A."/>
            <person name="Schmidt O."/>
            <person name="Schmutz J."/>
            <person name="Skrede I."/>
            <person name="Stenlid J."/>
            <person name="Wiebenga A."/>
            <person name="Xie X."/>
            <person name="Kuees U."/>
            <person name="Hibbett D.S."/>
            <person name="Hoffmeister D."/>
            <person name="Hoegberg N."/>
            <person name="Martin F."/>
            <person name="Grigoriev I.V."/>
            <person name="Watkinson S.C."/>
        </authorList>
    </citation>
    <scope>NUCLEOTIDE SEQUENCE [LARGE SCALE GENOMIC DNA]</scope>
    <source>
        <strain evidence="7">strain S7.3</strain>
    </source>
</reference>
<feature type="compositionally biased region" description="Low complexity" evidence="5">
    <location>
        <begin position="420"/>
        <end position="435"/>
    </location>
</feature>
<dbReference type="AlphaFoldDB" id="F8PIM6"/>
<dbReference type="SUPFAM" id="SSF50729">
    <property type="entry name" value="PH domain-like"/>
    <property type="match status" value="1"/>
</dbReference>
<feature type="region of interest" description="Disordered" evidence="5">
    <location>
        <begin position="559"/>
        <end position="586"/>
    </location>
</feature>
<dbReference type="InterPro" id="IPR011993">
    <property type="entry name" value="PH-like_dom_sf"/>
</dbReference>
<dbReference type="OMA" id="QFSHVCV"/>
<feature type="region of interest" description="Disordered" evidence="5">
    <location>
        <begin position="420"/>
        <end position="464"/>
    </location>
</feature>
<feature type="region of interest" description="Disordered" evidence="5">
    <location>
        <begin position="533"/>
        <end position="552"/>
    </location>
</feature>
<feature type="compositionally biased region" description="Polar residues" evidence="5">
    <location>
        <begin position="564"/>
        <end position="581"/>
    </location>
</feature>
<feature type="compositionally biased region" description="Low complexity" evidence="5">
    <location>
        <begin position="535"/>
        <end position="552"/>
    </location>
</feature>
<keyword evidence="3" id="KW-0963">Cytoplasm</keyword>
<feature type="region of interest" description="Disordered" evidence="5">
    <location>
        <begin position="635"/>
        <end position="720"/>
    </location>
</feature>
<dbReference type="Gene3D" id="2.30.29.30">
    <property type="entry name" value="Pleckstrin-homology domain (PH domain)/Phosphotyrosine-binding domain (PTB)"/>
    <property type="match status" value="1"/>
</dbReference>
<feature type="compositionally biased region" description="Basic and acidic residues" evidence="5">
    <location>
        <begin position="659"/>
        <end position="675"/>
    </location>
</feature>